<dbReference type="InterPro" id="IPR001853">
    <property type="entry name" value="DSBA-like_thioredoxin_dom"/>
</dbReference>
<evidence type="ECO:0000313" key="3">
    <source>
        <dbReference type="Proteomes" id="UP000447355"/>
    </source>
</evidence>
<dbReference type="Gene3D" id="3.40.30.10">
    <property type="entry name" value="Glutaredoxin"/>
    <property type="match status" value="1"/>
</dbReference>
<name>A0A845GMF9_9BURK</name>
<sequence>MIKPPTLHYIYDPLCGWCYGAAPLVKAAREVLSVQAHGGGMMAGDRRQPVTPQLRDYVMPHDRRIKNLTGQPFGDAYFEGLLRDTSAVFDSAPPTAAVLAAERLAGRGLDMLSRLQSAHYVEGRRVADREVLVDMAGTIGLDATAFELALDQAQREELHAHIAETRRLMERVGARGFPSFALERDGKFTLLDAGAFLGRPQELRDWLRTQLPDAMPAPGNAATEFGCGPDSCSI</sequence>
<dbReference type="SUPFAM" id="SSF52833">
    <property type="entry name" value="Thioredoxin-like"/>
    <property type="match status" value="1"/>
</dbReference>
<comment type="caution">
    <text evidence="2">The sequence shown here is derived from an EMBL/GenBank/DDBJ whole genome shotgun (WGS) entry which is preliminary data.</text>
</comment>
<dbReference type="EMBL" id="WWCX01000027">
    <property type="protein sequence ID" value="MYM95474.1"/>
    <property type="molecule type" value="Genomic_DNA"/>
</dbReference>
<dbReference type="RefSeq" id="WP_161084592.1">
    <property type="nucleotide sequence ID" value="NZ_WWCX01000027.1"/>
</dbReference>
<dbReference type="Proteomes" id="UP000447355">
    <property type="component" value="Unassembled WGS sequence"/>
</dbReference>
<protein>
    <submittedName>
        <fullName evidence="2">DsbA family protein</fullName>
    </submittedName>
</protein>
<dbReference type="PANTHER" id="PTHR13887:SF51">
    <property type="entry name" value="DSBA FAMILY PROTEIN"/>
    <property type="match status" value="1"/>
</dbReference>
<dbReference type="InterPro" id="IPR036249">
    <property type="entry name" value="Thioredoxin-like_sf"/>
</dbReference>
<evidence type="ECO:0000259" key="1">
    <source>
        <dbReference type="Pfam" id="PF01323"/>
    </source>
</evidence>
<dbReference type="Pfam" id="PF01323">
    <property type="entry name" value="DSBA"/>
    <property type="match status" value="1"/>
</dbReference>
<dbReference type="GO" id="GO:0016491">
    <property type="term" value="F:oxidoreductase activity"/>
    <property type="evidence" value="ECO:0007669"/>
    <property type="project" value="InterPro"/>
</dbReference>
<dbReference type="PANTHER" id="PTHR13887">
    <property type="entry name" value="GLUTATHIONE S-TRANSFERASE KAPPA"/>
    <property type="match status" value="1"/>
</dbReference>
<feature type="domain" description="DSBA-like thioredoxin" evidence="1">
    <location>
        <begin position="11"/>
        <end position="189"/>
    </location>
</feature>
<accession>A0A845GMF9</accession>
<organism evidence="2 3">
    <name type="scientific">Duganella vulcania</name>
    <dbReference type="NCBI Taxonomy" id="2692166"/>
    <lineage>
        <taxon>Bacteria</taxon>
        <taxon>Pseudomonadati</taxon>
        <taxon>Pseudomonadota</taxon>
        <taxon>Betaproteobacteria</taxon>
        <taxon>Burkholderiales</taxon>
        <taxon>Oxalobacteraceae</taxon>
        <taxon>Telluria group</taxon>
        <taxon>Duganella</taxon>
    </lineage>
</organism>
<gene>
    <name evidence="2" type="ORF">GTP90_16525</name>
</gene>
<proteinExistence type="predicted"/>
<evidence type="ECO:0000313" key="2">
    <source>
        <dbReference type="EMBL" id="MYM95474.1"/>
    </source>
</evidence>
<dbReference type="CDD" id="cd03025">
    <property type="entry name" value="DsbA_FrnE_like"/>
    <property type="match status" value="1"/>
</dbReference>
<reference evidence="2" key="1">
    <citation type="submission" date="2019-12" db="EMBL/GenBank/DDBJ databases">
        <title>Novel species isolated from a subtropical stream in China.</title>
        <authorList>
            <person name="Lu H."/>
        </authorList>
    </citation>
    <scope>NUCLEOTIDE SEQUENCE [LARGE SCALE GENOMIC DNA]</scope>
    <source>
        <strain evidence="2">FT81W</strain>
    </source>
</reference>
<dbReference type="AlphaFoldDB" id="A0A845GMF9"/>